<name>W4GUW4_APHAT</name>
<dbReference type="EMBL" id="KI913120">
    <property type="protein sequence ID" value="ETV83477.1"/>
    <property type="molecule type" value="Genomic_DNA"/>
</dbReference>
<dbReference type="STRING" id="112090.W4GUW4"/>
<dbReference type="VEuPathDB" id="FungiDB:H257_04198"/>
<dbReference type="SUPFAM" id="SSF55418">
    <property type="entry name" value="eIF4e-like"/>
    <property type="match status" value="1"/>
</dbReference>
<protein>
    <submittedName>
        <fullName evidence="1">Uncharacterized protein</fullName>
    </submittedName>
</protein>
<reference evidence="1" key="1">
    <citation type="submission" date="2013-12" db="EMBL/GenBank/DDBJ databases">
        <title>The Genome Sequence of Aphanomyces astaci APO3.</title>
        <authorList>
            <consortium name="The Broad Institute Genomics Platform"/>
            <person name="Russ C."/>
            <person name="Tyler B."/>
            <person name="van West P."/>
            <person name="Dieguez-Uribeondo J."/>
            <person name="Young S.K."/>
            <person name="Zeng Q."/>
            <person name="Gargeya S."/>
            <person name="Fitzgerald M."/>
            <person name="Abouelleil A."/>
            <person name="Alvarado L."/>
            <person name="Chapman S.B."/>
            <person name="Gainer-Dewar J."/>
            <person name="Goldberg J."/>
            <person name="Griggs A."/>
            <person name="Gujja S."/>
            <person name="Hansen M."/>
            <person name="Howarth C."/>
            <person name="Imamovic A."/>
            <person name="Ireland A."/>
            <person name="Larimer J."/>
            <person name="McCowan C."/>
            <person name="Murphy C."/>
            <person name="Pearson M."/>
            <person name="Poon T.W."/>
            <person name="Priest M."/>
            <person name="Roberts A."/>
            <person name="Saif S."/>
            <person name="Shea T."/>
            <person name="Sykes S."/>
            <person name="Wortman J."/>
            <person name="Nusbaum C."/>
            <person name="Birren B."/>
        </authorList>
    </citation>
    <scope>NUCLEOTIDE SEQUENCE [LARGE SCALE GENOMIC DNA]</scope>
    <source>
        <strain evidence="1">APO3</strain>
    </source>
</reference>
<dbReference type="InterPro" id="IPR023398">
    <property type="entry name" value="TIF_eIF4e-like"/>
</dbReference>
<accession>W4GUW4</accession>
<dbReference type="OrthoDB" id="590761at2759"/>
<proteinExistence type="predicted"/>
<evidence type="ECO:0000313" key="1">
    <source>
        <dbReference type="EMBL" id="ETV83477.1"/>
    </source>
</evidence>
<dbReference type="AlphaFoldDB" id="W4GUW4"/>
<dbReference type="Gene3D" id="3.30.760.10">
    <property type="entry name" value="RNA Cap, Translation Initiation Factor Eif4e"/>
    <property type="match status" value="1"/>
</dbReference>
<dbReference type="GeneID" id="20806194"/>
<organism evidence="1">
    <name type="scientific">Aphanomyces astaci</name>
    <name type="common">Crayfish plague agent</name>
    <dbReference type="NCBI Taxonomy" id="112090"/>
    <lineage>
        <taxon>Eukaryota</taxon>
        <taxon>Sar</taxon>
        <taxon>Stramenopiles</taxon>
        <taxon>Oomycota</taxon>
        <taxon>Saprolegniomycetes</taxon>
        <taxon>Saprolegniales</taxon>
        <taxon>Verrucalvaceae</taxon>
        <taxon>Aphanomyces</taxon>
    </lineage>
</organism>
<dbReference type="RefSeq" id="XP_009826907.1">
    <property type="nucleotide sequence ID" value="XM_009828605.1"/>
</dbReference>
<dbReference type="Pfam" id="PF01652">
    <property type="entry name" value="IF4E"/>
    <property type="match status" value="1"/>
</dbReference>
<sequence>MADTEGTHPLHTAWSIWELCEMSKENYANKLHNLYMFKAVEDFWGYWNNLPSQVLNASSPIY</sequence>
<dbReference type="GO" id="GO:0003743">
    <property type="term" value="F:translation initiation factor activity"/>
    <property type="evidence" value="ECO:0007669"/>
    <property type="project" value="InterPro"/>
</dbReference>
<gene>
    <name evidence="1" type="ORF">H257_04198</name>
</gene>
<dbReference type="InterPro" id="IPR001040">
    <property type="entry name" value="TIF_eIF_4E"/>
</dbReference>
<dbReference type="GO" id="GO:0003723">
    <property type="term" value="F:RNA binding"/>
    <property type="evidence" value="ECO:0007669"/>
    <property type="project" value="InterPro"/>
</dbReference>